<feature type="transmembrane region" description="Helical" evidence="1">
    <location>
        <begin position="53"/>
        <end position="79"/>
    </location>
</feature>
<dbReference type="RefSeq" id="WP_057893339.1">
    <property type="nucleotide sequence ID" value="NZ_AYZQ01000001.1"/>
</dbReference>
<protein>
    <submittedName>
        <fullName evidence="3">Membrane-associated phospholipid phosphatase</fullName>
    </submittedName>
</protein>
<keyword evidence="1" id="KW-0812">Transmembrane</keyword>
<dbReference type="InterPro" id="IPR000326">
    <property type="entry name" value="PAP2/HPO"/>
</dbReference>
<dbReference type="PATRIC" id="fig|1423727.3.peg.4"/>
<evidence type="ECO:0000313" key="4">
    <source>
        <dbReference type="Proteomes" id="UP000051672"/>
    </source>
</evidence>
<keyword evidence="1" id="KW-1133">Transmembrane helix</keyword>
<evidence type="ECO:0000313" key="3">
    <source>
        <dbReference type="EMBL" id="KRM72304.1"/>
    </source>
</evidence>
<reference evidence="3 4" key="1">
    <citation type="journal article" date="2015" name="Genome Announc.">
        <title>Expanding the biotechnology potential of lactobacilli through comparative genomics of 213 strains and associated genera.</title>
        <authorList>
            <person name="Sun Z."/>
            <person name="Harris H.M."/>
            <person name="McCann A."/>
            <person name="Guo C."/>
            <person name="Argimon S."/>
            <person name="Zhang W."/>
            <person name="Yang X."/>
            <person name="Jeffery I.B."/>
            <person name="Cooney J.C."/>
            <person name="Kagawa T.F."/>
            <person name="Liu W."/>
            <person name="Song Y."/>
            <person name="Salvetti E."/>
            <person name="Wrobel A."/>
            <person name="Rasinkangas P."/>
            <person name="Parkhill J."/>
            <person name="Rea M.C."/>
            <person name="O'Sullivan O."/>
            <person name="Ritari J."/>
            <person name="Douillard F.P."/>
            <person name="Paul Ross R."/>
            <person name="Yang R."/>
            <person name="Briner A.E."/>
            <person name="Felis G.E."/>
            <person name="de Vos W.M."/>
            <person name="Barrangou R."/>
            <person name="Klaenhammer T.R."/>
            <person name="Caufield P.W."/>
            <person name="Cui Y."/>
            <person name="Zhang H."/>
            <person name="O'Toole P.W."/>
        </authorList>
    </citation>
    <scope>NUCLEOTIDE SEQUENCE [LARGE SCALE GENOMIC DNA]</scope>
    <source>
        <strain evidence="3 4">DSM 23927</strain>
    </source>
</reference>
<dbReference type="PANTHER" id="PTHR14969:SF13">
    <property type="entry name" value="AT30094P"/>
    <property type="match status" value="1"/>
</dbReference>
<proteinExistence type="predicted"/>
<dbReference type="SMART" id="SM00014">
    <property type="entry name" value="acidPPc"/>
    <property type="match status" value="1"/>
</dbReference>
<dbReference type="Gene3D" id="1.20.144.10">
    <property type="entry name" value="Phosphatidic acid phosphatase type 2/haloperoxidase"/>
    <property type="match status" value="2"/>
</dbReference>
<feature type="domain" description="Phosphatidic acid phosphatase type 2/haloperoxidase" evidence="2">
    <location>
        <begin position="86"/>
        <end position="203"/>
    </location>
</feature>
<dbReference type="STRING" id="1423727.FC34_GL000004"/>
<feature type="transmembrane region" description="Helical" evidence="1">
    <location>
        <begin position="188"/>
        <end position="206"/>
    </location>
</feature>
<organism evidence="3 4">
    <name type="scientific">Lacticaseibacillus brantae DSM 23927</name>
    <dbReference type="NCBI Taxonomy" id="1423727"/>
    <lineage>
        <taxon>Bacteria</taxon>
        <taxon>Bacillati</taxon>
        <taxon>Bacillota</taxon>
        <taxon>Bacilli</taxon>
        <taxon>Lactobacillales</taxon>
        <taxon>Lactobacillaceae</taxon>
        <taxon>Lacticaseibacillus</taxon>
    </lineage>
</organism>
<name>A0A0R2AZ13_9LACO</name>
<keyword evidence="1" id="KW-0472">Membrane</keyword>
<dbReference type="OrthoDB" id="9789113at2"/>
<dbReference type="Pfam" id="PF01569">
    <property type="entry name" value="PAP2"/>
    <property type="match status" value="1"/>
</dbReference>
<feature type="transmembrane region" description="Helical" evidence="1">
    <location>
        <begin position="127"/>
        <end position="149"/>
    </location>
</feature>
<dbReference type="EMBL" id="AYZQ01000001">
    <property type="protein sequence ID" value="KRM72304.1"/>
    <property type="molecule type" value="Genomic_DNA"/>
</dbReference>
<dbReference type="AlphaFoldDB" id="A0A0R2AZ13"/>
<dbReference type="InterPro" id="IPR036938">
    <property type="entry name" value="PAP2/HPO_sf"/>
</dbReference>
<accession>A0A0R2AZ13</accession>
<gene>
    <name evidence="3" type="ORF">FC34_GL000004</name>
</gene>
<sequence>MIRQHKLAWSAGSLLVFICLFISITQRVAWVPYFDQAIITRVISFRPQGLTDFLIGVTTLGEPLSVTIIAIILLIALLMRRAYPEAVLMGVNVLLFSAVNTIIKQIVRRPRPFIADPSIVPLAHAGGFSFPSGHSSGTMLLYGTVIILASLHLKSKGWRRTIIGLSILMILLTGYSRIYVQVHYPTDVLGGYTMAFTGLMWSWWFFDRYLKRQQERLIAQQ</sequence>
<feature type="transmembrane region" description="Helical" evidence="1">
    <location>
        <begin position="161"/>
        <end position="182"/>
    </location>
</feature>
<dbReference type="SUPFAM" id="SSF48317">
    <property type="entry name" value="Acid phosphatase/Vanadium-dependent haloperoxidase"/>
    <property type="match status" value="1"/>
</dbReference>
<evidence type="ECO:0000259" key="2">
    <source>
        <dbReference type="SMART" id="SM00014"/>
    </source>
</evidence>
<comment type="caution">
    <text evidence="3">The sequence shown here is derived from an EMBL/GenBank/DDBJ whole genome shotgun (WGS) entry which is preliminary data.</text>
</comment>
<dbReference type="CDD" id="cd03392">
    <property type="entry name" value="PAP2_like_2"/>
    <property type="match status" value="1"/>
</dbReference>
<feature type="transmembrane region" description="Helical" evidence="1">
    <location>
        <begin position="86"/>
        <end position="107"/>
    </location>
</feature>
<keyword evidence="4" id="KW-1185">Reference proteome</keyword>
<dbReference type="Proteomes" id="UP000051672">
    <property type="component" value="Unassembled WGS sequence"/>
</dbReference>
<dbReference type="PANTHER" id="PTHR14969">
    <property type="entry name" value="SPHINGOSINE-1-PHOSPHATE PHOSPHOHYDROLASE"/>
    <property type="match status" value="1"/>
</dbReference>
<evidence type="ECO:0000256" key="1">
    <source>
        <dbReference type="SAM" id="Phobius"/>
    </source>
</evidence>